<keyword evidence="8 9" id="KW-0807">Transducer</keyword>
<dbReference type="PANTHER" id="PTHR46099">
    <property type="entry name" value="G_PROTEIN_RECEP_F1_2 DOMAIN-CONTAINING PROTEIN"/>
    <property type="match status" value="1"/>
</dbReference>
<gene>
    <name evidence="13" type="ORF">RIMI_LOCUS14432169</name>
</gene>
<evidence type="ECO:0000256" key="10">
    <source>
        <dbReference type="SAM" id="MobiDB-lite"/>
    </source>
</evidence>
<organism evidence="13 14">
    <name type="scientific">Ranitomeya imitator</name>
    <name type="common">mimic poison frog</name>
    <dbReference type="NCBI Taxonomy" id="111125"/>
    <lineage>
        <taxon>Eukaryota</taxon>
        <taxon>Metazoa</taxon>
        <taxon>Chordata</taxon>
        <taxon>Craniata</taxon>
        <taxon>Vertebrata</taxon>
        <taxon>Euteleostomi</taxon>
        <taxon>Amphibia</taxon>
        <taxon>Batrachia</taxon>
        <taxon>Anura</taxon>
        <taxon>Neobatrachia</taxon>
        <taxon>Hyloidea</taxon>
        <taxon>Dendrobatidae</taxon>
        <taxon>Dendrobatinae</taxon>
        <taxon>Ranitomeya</taxon>
    </lineage>
</organism>
<feature type="transmembrane region" description="Helical" evidence="11">
    <location>
        <begin position="281"/>
        <end position="305"/>
    </location>
</feature>
<dbReference type="PRINTS" id="PR00366">
    <property type="entry name" value="ENDOTHELINR"/>
</dbReference>
<comment type="similarity">
    <text evidence="9">Belongs to the G-protein coupled receptor 1 family.</text>
</comment>
<dbReference type="EMBL" id="CAUEEQ010037218">
    <property type="protein sequence ID" value="CAJ0953738.1"/>
    <property type="molecule type" value="Genomic_DNA"/>
</dbReference>
<evidence type="ECO:0000313" key="14">
    <source>
        <dbReference type="Proteomes" id="UP001176940"/>
    </source>
</evidence>
<evidence type="ECO:0000256" key="4">
    <source>
        <dbReference type="ARBA" id="ARBA00022989"/>
    </source>
</evidence>
<dbReference type="InterPro" id="IPR000276">
    <property type="entry name" value="GPCR_Rhodpsn"/>
</dbReference>
<evidence type="ECO:0000256" key="7">
    <source>
        <dbReference type="ARBA" id="ARBA00023170"/>
    </source>
</evidence>
<keyword evidence="4 11" id="KW-1133">Transmembrane helix</keyword>
<reference evidence="13" key="1">
    <citation type="submission" date="2023-07" db="EMBL/GenBank/DDBJ databases">
        <authorList>
            <person name="Stuckert A."/>
        </authorList>
    </citation>
    <scope>NUCLEOTIDE SEQUENCE</scope>
</reference>
<dbReference type="PRINTS" id="PR00237">
    <property type="entry name" value="GPCRRHODOPSN"/>
</dbReference>
<name>A0ABN9LXV0_9NEOB</name>
<feature type="compositionally biased region" description="Polar residues" evidence="10">
    <location>
        <begin position="247"/>
        <end position="258"/>
    </location>
</feature>
<dbReference type="PROSITE" id="PS00237">
    <property type="entry name" value="G_PROTEIN_RECEP_F1_1"/>
    <property type="match status" value="1"/>
</dbReference>
<keyword evidence="3 9" id="KW-0812">Transmembrane</keyword>
<dbReference type="InterPro" id="IPR017452">
    <property type="entry name" value="GPCR_Rhodpsn_7TM"/>
</dbReference>
<keyword evidence="7 9" id="KW-0675">Receptor</keyword>
<accession>A0ABN9LXV0</accession>
<comment type="subcellular location">
    <subcellularLocation>
        <location evidence="1">Cell membrane</location>
        <topology evidence="1">Multi-pass membrane protein</topology>
    </subcellularLocation>
</comment>
<keyword evidence="2" id="KW-1003">Cell membrane</keyword>
<comment type="caution">
    <text evidence="13">The sequence shown here is derived from an EMBL/GenBank/DDBJ whole genome shotgun (WGS) entry which is preliminary data.</text>
</comment>
<feature type="region of interest" description="Disordered" evidence="10">
    <location>
        <begin position="143"/>
        <end position="165"/>
    </location>
</feature>
<evidence type="ECO:0000256" key="9">
    <source>
        <dbReference type="RuleBase" id="RU000688"/>
    </source>
</evidence>
<feature type="transmembrane region" description="Helical" evidence="11">
    <location>
        <begin position="429"/>
        <end position="450"/>
    </location>
</feature>
<dbReference type="PANTHER" id="PTHR46099:SF4">
    <property type="entry name" value="ENDOTHELIN RECEPTOR TYPE B"/>
    <property type="match status" value="1"/>
</dbReference>
<keyword evidence="5 9" id="KW-0297">G-protein coupled receptor</keyword>
<evidence type="ECO:0000256" key="1">
    <source>
        <dbReference type="ARBA" id="ARBA00004651"/>
    </source>
</evidence>
<evidence type="ECO:0000256" key="5">
    <source>
        <dbReference type="ARBA" id="ARBA00023040"/>
    </source>
</evidence>
<dbReference type="PROSITE" id="PS50262">
    <property type="entry name" value="G_PROTEIN_RECEP_F1_2"/>
    <property type="match status" value="1"/>
</dbReference>
<evidence type="ECO:0000256" key="2">
    <source>
        <dbReference type="ARBA" id="ARBA00022475"/>
    </source>
</evidence>
<evidence type="ECO:0000256" key="3">
    <source>
        <dbReference type="ARBA" id="ARBA00022692"/>
    </source>
</evidence>
<dbReference type="InterPro" id="IPR000499">
    <property type="entry name" value="Endthln_rcpt"/>
</dbReference>
<protein>
    <recommendedName>
        <fullName evidence="12">G-protein coupled receptors family 1 profile domain-containing protein</fullName>
    </recommendedName>
</protein>
<dbReference type="Proteomes" id="UP001176940">
    <property type="component" value="Unassembled WGS sequence"/>
</dbReference>
<evidence type="ECO:0000256" key="8">
    <source>
        <dbReference type="ARBA" id="ARBA00023224"/>
    </source>
</evidence>
<keyword evidence="14" id="KW-1185">Reference proteome</keyword>
<proteinExistence type="inferred from homology"/>
<dbReference type="Pfam" id="PF00001">
    <property type="entry name" value="7tm_1"/>
    <property type="match status" value="1"/>
</dbReference>
<evidence type="ECO:0000259" key="12">
    <source>
        <dbReference type="PROSITE" id="PS50262"/>
    </source>
</evidence>
<feature type="region of interest" description="Disordered" evidence="10">
    <location>
        <begin position="239"/>
        <end position="265"/>
    </location>
</feature>
<evidence type="ECO:0000313" key="13">
    <source>
        <dbReference type="EMBL" id="CAJ0953738.1"/>
    </source>
</evidence>
<feature type="transmembrane region" description="Helical" evidence="11">
    <location>
        <begin position="371"/>
        <end position="393"/>
    </location>
</feature>
<dbReference type="SUPFAM" id="SSF81321">
    <property type="entry name" value="Family A G protein-coupled receptor-like"/>
    <property type="match status" value="1"/>
</dbReference>
<keyword evidence="6 11" id="KW-0472">Membrane</keyword>
<sequence>MDNPKMCLISKNGGLTSVLVSRDNLKLCLEALKEPEVVQPESEVIQPIQVQPVKEKEEEMYHTCIGDFPKTLLTYHGAVVVPMVAFYPTPNPIPEVPRQEEADPVLQEVPGQEEQIPDQSNPIHGGLANSIVMELSLAERADTTSAVDSSTPHEEIPLLRRSQRSTQGQLPARILDIIQNLRTPVIPGLPVYAMPTGTFPVWILCLLVGVSSQYSPTPPSLEETSELLQTSYQEPAANLVPMDIRPQNDTGNVSNENQGRMPPRSPPPCLSRFKIKHAFKYVTTILSCVIFLVGIVGNSTLLRIIYKNKCMRNGPNLLAENWPFGVYVCKLFPFIQKASVGVTVLSLCALSIDRYRAVASWNRIQGIGIPVWKAIELTLIWVVAIILAVPEAIAFNLVNLDLNGQTIRVCMLPLEQSPGFMKFYQEVKVWWLFGFYFCLPLACTGVFYTLMSSEMLSLKNGMRIALNDHMKQRREVAKTVFCWCILKKTVYDGTDPHRCELLSFFLVVNYIGINMASLNSCINPVALYFVSRKFKNCFRSCLCCWCHRPSLAITPMDEKGSGGKWKANGHDLVLDRSSSRLTNKYSSS</sequence>
<evidence type="ECO:0000256" key="6">
    <source>
        <dbReference type="ARBA" id="ARBA00023136"/>
    </source>
</evidence>
<evidence type="ECO:0000256" key="11">
    <source>
        <dbReference type="SAM" id="Phobius"/>
    </source>
</evidence>
<dbReference type="InterPro" id="IPR051193">
    <property type="entry name" value="GPCR_endothelin_rcpt"/>
</dbReference>
<feature type="domain" description="G-protein coupled receptors family 1 profile" evidence="12">
    <location>
        <begin position="290"/>
        <end position="527"/>
    </location>
</feature>
<dbReference type="Gene3D" id="1.20.1070.10">
    <property type="entry name" value="Rhodopsin 7-helix transmembrane proteins"/>
    <property type="match status" value="1"/>
</dbReference>